<keyword evidence="2" id="KW-0560">Oxidoreductase</keyword>
<reference evidence="4 5" key="1">
    <citation type="submission" date="2019-10" db="EMBL/GenBank/DDBJ databases">
        <title>Bacillus aerolatum sp. nov., isolated from bioaerosol of sport playgrounds.</title>
        <authorList>
            <person name="Chen P."/>
            <person name="Zhang G."/>
        </authorList>
    </citation>
    <scope>NUCLEOTIDE SEQUENCE [LARGE SCALE GENOMIC DNA]</scope>
    <source>
        <strain evidence="4 5">CX253</strain>
    </source>
</reference>
<evidence type="ECO:0000256" key="2">
    <source>
        <dbReference type="ARBA" id="ARBA00023002"/>
    </source>
</evidence>
<sequence>MKNCLITGGASGLGKELANIYSQKGFHIHLIGRNADKLTEARRDIEAAGGEATIYPLDLQQADAADKLADKFQADEKKIDLLINNAGVGIFGPFPAVSLADIETTFATNVYAPILMTKAFLPLLKESGMVINIISTAGLRGKKHEAIYCASKFALRGFTESLQKEFEDSSLRFVAAYMGGMNTPFWDDSDYVKDPSGLPLPIKIAEKIVEEAEEKLEIIIET</sequence>
<evidence type="ECO:0000256" key="3">
    <source>
        <dbReference type="RuleBase" id="RU000363"/>
    </source>
</evidence>
<evidence type="ECO:0000313" key="5">
    <source>
        <dbReference type="Proteomes" id="UP000429595"/>
    </source>
</evidence>
<dbReference type="GO" id="GO:0016491">
    <property type="term" value="F:oxidoreductase activity"/>
    <property type="evidence" value="ECO:0007669"/>
    <property type="project" value="UniProtKB-KW"/>
</dbReference>
<evidence type="ECO:0000256" key="1">
    <source>
        <dbReference type="ARBA" id="ARBA00006484"/>
    </source>
</evidence>
<dbReference type="Gene3D" id="3.40.50.720">
    <property type="entry name" value="NAD(P)-binding Rossmann-like Domain"/>
    <property type="match status" value="1"/>
</dbReference>
<proteinExistence type="inferred from homology"/>
<evidence type="ECO:0000313" key="4">
    <source>
        <dbReference type="EMBL" id="KAB7704140.1"/>
    </source>
</evidence>
<protein>
    <submittedName>
        <fullName evidence="4">SDR family NAD(P)-dependent oxidoreductase</fullName>
    </submittedName>
</protein>
<dbReference type="GO" id="GO:0016020">
    <property type="term" value="C:membrane"/>
    <property type="evidence" value="ECO:0007669"/>
    <property type="project" value="TreeGrafter"/>
</dbReference>
<dbReference type="PRINTS" id="PR00080">
    <property type="entry name" value="SDRFAMILY"/>
</dbReference>
<dbReference type="InterPro" id="IPR036291">
    <property type="entry name" value="NAD(P)-bd_dom_sf"/>
</dbReference>
<dbReference type="PANTHER" id="PTHR44196">
    <property type="entry name" value="DEHYDROGENASE/REDUCTASE SDR FAMILY MEMBER 7B"/>
    <property type="match status" value="1"/>
</dbReference>
<dbReference type="PROSITE" id="PS00061">
    <property type="entry name" value="ADH_SHORT"/>
    <property type="match status" value="1"/>
</dbReference>
<dbReference type="EMBL" id="WEIO01000018">
    <property type="protein sequence ID" value="KAB7704140.1"/>
    <property type="molecule type" value="Genomic_DNA"/>
</dbReference>
<dbReference type="Pfam" id="PF00106">
    <property type="entry name" value="adh_short"/>
    <property type="match status" value="1"/>
</dbReference>
<dbReference type="Proteomes" id="UP000429595">
    <property type="component" value="Unassembled WGS sequence"/>
</dbReference>
<dbReference type="PANTHER" id="PTHR44196:SF1">
    <property type="entry name" value="DEHYDROGENASE_REDUCTASE SDR FAMILY MEMBER 7B"/>
    <property type="match status" value="1"/>
</dbReference>
<keyword evidence="5" id="KW-1185">Reference proteome</keyword>
<name>A0A6I1FFQ7_9BACI</name>
<dbReference type="AlphaFoldDB" id="A0A6I1FFQ7"/>
<comment type="similarity">
    <text evidence="1 3">Belongs to the short-chain dehydrogenases/reductases (SDR) family.</text>
</comment>
<gene>
    <name evidence="4" type="ORF">F9802_18715</name>
</gene>
<organism evidence="4 5">
    <name type="scientific">Bacillus aerolatus</name>
    <dbReference type="NCBI Taxonomy" id="2653354"/>
    <lineage>
        <taxon>Bacteria</taxon>
        <taxon>Bacillati</taxon>
        <taxon>Bacillota</taxon>
        <taxon>Bacilli</taxon>
        <taxon>Bacillales</taxon>
        <taxon>Bacillaceae</taxon>
        <taxon>Bacillus</taxon>
    </lineage>
</organism>
<accession>A0A6I1FFQ7</accession>
<dbReference type="PRINTS" id="PR00081">
    <property type="entry name" value="GDHRDH"/>
</dbReference>
<dbReference type="CDD" id="cd05233">
    <property type="entry name" value="SDR_c"/>
    <property type="match status" value="1"/>
</dbReference>
<dbReference type="InterPro" id="IPR002347">
    <property type="entry name" value="SDR_fam"/>
</dbReference>
<dbReference type="InterPro" id="IPR020904">
    <property type="entry name" value="Sc_DH/Rdtase_CS"/>
</dbReference>
<dbReference type="RefSeq" id="WP_152154627.1">
    <property type="nucleotide sequence ID" value="NZ_WEIO01000018.1"/>
</dbReference>
<comment type="caution">
    <text evidence="4">The sequence shown here is derived from an EMBL/GenBank/DDBJ whole genome shotgun (WGS) entry which is preliminary data.</text>
</comment>
<dbReference type="SUPFAM" id="SSF51735">
    <property type="entry name" value="NAD(P)-binding Rossmann-fold domains"/>
    <property type="match status" value="1"/>
</dbReference>